<dbReference type="Gene3D" id="3.60.20.10">
    <property type="entry name" value="Glutamine Phosphoribosylpyrophosphate, subunit 1, domain 1"/>
    <property type="match status" value="1"/>
</dbReference>
<dbReference type="GO" id="GO:0008233">
    <property type="term" value="F:peptidase activity"/>
    <property type="evidence" value="ECO:0007669"/>
    <property type="project" value="UniProtKB-KW"/>
</dbReference>
<dbReference type="InterPro" id="IPR029055">
    <property type="entry name" value="Ntn_hydrolases_N"/>
</dbReference>
<sequence length="253" mass="28379">MTYCLGIAIEEGLIALSDGRITSGTEVSQAKKQVLLGPPGAQFVVMTSGLRSLRDKTLAYLKRDMAETRPEGFRGMLEAVMAYAKALRRVADEDREALQLSDLSFNLHAIIGGQLGPDTEPSMFLVYPEGNWIELEPRTPYLSIGATGYGKPILDRALSFDKPMRTALNIAYLSFDSTRVSASNVGFPVDISVYLRREKVWHTARYDYDEVREQREWWNTNLTELASRLPDGPWLAGLLPDSAQKRFTVVREE</sequence>
<evidence type="ECO:0000313" key="2">
    <source>
        <dbReference type="Proteomes" id="UP000277424"/>
    </source>
</evidence>
<dbReference type="GO" id="GO:0000502">
    <property type="term" value="C:proteasome complex"/>
    <property type="evidence" value="ECO:0007669"/>
    <property type="project" value="UniProtKB-KW"/>
</dbReference>
<dbReference type="AlphaFoldDB" id="A0A420WHC6"/>
<gene>
    <name evidence="1" type="ORF">BCL74_2358</name>
</gene>
<dbReference type="SUPFAM" id="SSF56235">
    <property type="entry name" value="N-terminal nucleophile aminohydrolases (Ntn hydrolases)"/>
    <property type="match status" value="1"/>
</dbReference>
<accession>A0A420WHC6</accession>
<name>A0A420WHC6_9PROT</name>
<organism evidence="1 2">
    <name type="scientific">Oceanibaculum indicum</name>
    <dbReference type="NCBI Taxonomy" id="526216"/>
    <lineage>
        <taxon>Bacteria</taxon>
        <taxon>Pseudomonadati</taxon>
        <taxon>Pseudomonadota</taxon>
        <taxon>Alphaproteobacteria</taxon>
        <taxon>Rhodospirillales</taxon>
        <taxon>Oceanibaculaceae</taxon>
        <taxon>Oceanibaculum</taxon>
    </lineage>
</organism>
<keyword evidence="1" id="KW-0645">Protease</keyword>
<keyword evidence="1" id="KW-0647">Proteasome</keyword>
<protein>
    <submittedName>
        <fullName evidence="1">Putative proteasome-type protease</fullName>
    </submittedName>
</protein>
<dbReference type="GO" id="GO:0006508">
    <property type="term" value="P:proteolysis"/>
    <property type="evidence" value="ECO:0007669"/>
    <property type="project" value="UniProtKB-KW"/>
</dbReference>
<dbReference type="Proteomes" id="UP000277424">
    <property type="component" value="Unassembled WGS sequence"/>
</dbReference>
<reference evidence="1 2" key="1">
    <citation type="submission" date="2018-10" db="EMBL/GenBank/DDBJ databases">
        <title>Comparative analysis of microorganisms from saline springs in Andes Mountain Range, Colombia.</title>
        <authorList>
            <person name="Rubin E."/>
        </authorList>
    </citation>
    <scope>NUCLEOTIDE SEQUENCE [LARGE SCALE GENOMIC DNA]</scope>
    <source>
        <strain evidence="1 2">USBA 36</strain>
    </source>
</reference>
<dbReference type="InterPro" id="IPR016545">
    <property type="entry name" value="UCP009120_prtse"/>
</dbReference>
<dbReference type="PIRSF" id="PIRSF009120">
    <property type="entry name" value="UCP009120_prtse"/>
    <property type="match status" value="1"/>
</dbReference>
<dbReference type="OrthoDB" id="9786336at2"/>
<dbReference type="RefSeq" id="WP_008945144.1">
    <property type="nucleotide sequence ID" value="NZ_RBIG01000002.1"/>
</dbReference>
<proteinExistence type="predicted"/>
<comment type="caution">
    <text evidence="1">The sequence shown here is derived from an EMBL/GenBank/DDBJ whole genome shotgun (WGS) entry which is preliminary data.</text>
</comment>
<dbReference type="EMBL" id="RBIG01000002">
    <property type="protein sequence ID" value="RKQ70410.1"/>
    <property type="molecule type" value="Genomic_DNA"/>
</dbReference>
<evidence type="ECO:0000313" key="1">
    <source>
        <dbReference type="EMBL" id="RKQ70410.1"/>
    </source>
</evidence>
<keyword evidence="1" id="KW-0378">Hydrolase</keyword>